<dbReference type="EMBL" id="JACBZD010000001">
    <property type="protein sequence ID" value="NYI03159.1"/>
    <property type="molecule type" value="Genomic_DNA"/>
</dbReference>
<name>A0A852ZL76_9ACTN</name>
<dbReference type="RefSeq" id="WP_179812262.1">
    <property type="nucleotide sequence ID" value="NZ_JACBZD010000001.1"/>
</dbReference>
<evidence type="ECO:0000313" key="2">
    <source>
        <dbReference type="EMBL" id="NYI03159.1"/>
    </source>
</evidence>
<dbReference type="AlphaFoldDB" id="A0A852ZL76"/>
<feature type="compositionally biased region" description="Low complexity" evidence="1">
    <location>
        <begin position="1"/>
        <end position="11"/>
    </location>
</feature>
<proteinExistence type="predicted"/>
<evidence type="ECO:0000313" key="3">
    <source>
        <dbReference type="Proteomes" id="UP000567795"/>
    </source>
</evidence>
<comment type="caution">
    <text evidence="2">The sequence shown here is derived from an EMBL/GenBank/DDBJ whole genome shotgun (WGS) entry which is preliminary data.</text>
</comment>
<feature type="compositionally biased region" description="Pro residues" evidence="1">
    <location>
        <begin position="12"/>
        <end position="42"/>
    </location>
</feature>
<reference evidence="2 3" key="1">
    <citation type="submission" date="2020-07" db="EMBL/GenBank/DDBJ databases">
        <title>Sequencing the genomes of 1000 actinobacteria strains.</title>
        <authorList>
            <person name="Klenk H.-P."/>
        </authorList>
    </citation>
    <scope>NUCLEOTIDE SEQUENCE [LARGE SCALE GENOMIC DNA]</scope>
    <source>
        <strain evidence="2 3">DSM 42178</strain>
    </source>
</reference>
<dbReference type="SUPFAM" id="SSF52540">
    <property type="entry name" value="P-loop containing nucleoside triphosphate hydrolases"/>
    <property type="match status" value="1"/>
</dbReference>
<dbReference type="Gene3D" id="3.40.50.300">
    <property type="entry name" value="P-loop containing nucleotide triphosphate hydrolases"/>
    <property type="match status" value="1"/>
</dbReference>
<accession>A0A852ZL76</accession>
<gene>
    <name evidence="2" type="ORF">FHU37_000102</name>
</gene>
<dbReference type="Proteomes" id="UP000567795">
    <property type="component" value="Unassembled WGS sequence"/>
</dbReference>
<dbReference type="InterPro" id="IPR027417">
    <property type="entry name" value="P-loop_NTPase"/>
</dbReference>
<feature type="region of interest" description="Disordered" evidence="1">
    <location>
        <begin position="1"/>
        <end position="72"/>
    </location>
</feature>
<evidence type="ECO:0000256" key="1">
    <source>
        <dbReference type="SAM" id="MobiDB-lite"/>
    </source>
</evidence>
<organism evidence="2 3">
    <name type="scientific">Allostreptomyces psammosilenae</name>
    <dbReference type="NCBI Taxonomy" id="1892865"/>
    <lineage>
        <taxon>Bacteria</taxon>
        <taxon>Bacillati</taxon>
        <taxon>Actinomycetota</taxon>
        <taxon>Actinomycetes</taxon>
        <taxon>Kitasatosporales</taxon>
        <taxon>Streptomycetaceae</taxon>
        <taxon>Allostreptomyces</taxon>
    </lineage>
</organism>
<keyword evidence="3" id="KW-1185">Reference proteome</keyword>
<protein>
    <submittedName>
        <fullName evidence="2">Uncharacterized protein</fullName>
    </submittedName>
</protein>
<sequence>MDLGRSSGRLPARPPSAPSAPPPEGPYDPRVPAPRPPTPTAPPHATRRPPDEHGDAAPGPNPSGTARPALRPTVEELRLTAFRSYRRATLRLAPLTVLTGPAGSGRSNVLDALDVLARLALGLPLDQALDGTADHDGRLTEPVRGGLAHCPPAGSRGFQLGCAVATPDGTVRYDIAIATLPTPGIVRETLRGADDCLAEAVTDHHGAATLRTSWLHAARGRRRATADLAPDRPMLPQLPLRVPGATPAEERVLRATDAVVTALRHVFPLHPVPALMRAPVPVADSTLRPRADNLSAVVARMAGECRQRYGRLVRTLREASPQQVADLRVVPDPPPPRAAERVTLAVHETPFGLMPAPLLADGLLRHLAFATVLLTGPDLLAVDGMGVPDGLRSLTVAADDLDAGLDAAQTAALLHLAAEMTAKGHLRLLTTLHDPTPAARVPSARVVRCHRDPRTGWSTLLPDDPTPQ</sequence>